<gene>
    <name evidence="1" type="ORF">SPELUC_LOCUS8023</name>
</gene>
<name>A0ACA9MZY8_9GLOM</name>
<keyword evidence="2" id="KW-1185">Reference proteome</keyword>
<protein>
    <submittedName>
        <fullName evidence="1">12563_t:CDS:1</fullName>
    </submittedName>
</protein>
<evidence type="ECO:0000313" key="2">
    <source>
        <dbReference type="Proteomes" id="UP000789366"/>
    </source>
</evidence>
<evidence type="ECO:0000313" key="1">
    <source>
        <dbReference type="EMBL" id="CAG8625346.1"/>
    </source>
</evidence>
<dbReference type="Proteomes" id="UP000789366">
    <property type="component" value="Unassembled WGS sequence"/>
</dbReference>
<reference evidence="1" key="1">
    <citation type="submission" date="2021-06" db="EMBL/GenBank/DDBJ databases">
        <authorList>
            <person name="Kallberg Y."/>
            <person name="Tangrot J."/>
            <person name="Rosling A."/>
        </authorList>
    </citation>
    <scope>NUCLEOTIDE SEQUENCE</scope>
    <source>
        <strain evidence="1">28 12/20/2015</strain>
    </source>
</reference>
<organism evidence="1 2">
    <name type="scientific">Cetraspora pellucida</name>
    <dbReference type="NCBI Taxonomy" id="1433469"/>
    <lineage>
        <taxon>Eukaryota</taxon>
        <taxon>Fungi</taxon>
        <taxon>Fungi incertae sedis</taxon>
        <taxon>Mucoromycota</taxon>
        <taxon>Glomeromycotina</taxon>
        <taxon>Glomeromycetes</taxon>
        <taxon>Diversisporales</taxon>
        <taxon>Gigasporaceae</taxon>
        <taxon>Cetraspora</taxon>
    </lineage>
</organism>
<proteinExistence type="predicted"/>
<sequence length="112" mass="13049">MINNKTSDERNNKLNGEIDNIFNNETNNETENEVDSMLNCEVYNKAQSYNFSLLGVGYAFQNWKNEVFPSIDHIMSDYLTLHIFSAKRIEIAQCLDFNTTMTNFEIVNSYNE</sequence>
<feature type="non-terminal residue" evidence="1">
    <location>
        <position position="112"/>
    </location>
</feature>
<dbReference type="EMBL" id="CAJVPW010011400">
    <property type="protein sequence ID" value="CAG8625346.1"/>
    <property type="molecule type" value="Genomic_DNA"/>
</dbReference>
<accession>A0ACA9MZY8</accession>
<comment type="caution">
    <text evidence="1">The sequence shown here is derived from an EMBL/GenBank/DDBJ whole genome shotgun (WGS) entry which is preliminary data.</text>
</comment>